<reference evidence="6" key="1">
    <citation type="submission" date="2022-12" db="EMBL/GenBank/DDBJ databases">
        <authorList>
            <person name="Krivoruchko A.V."/>
            <person name="Elkin A."/>
        </authorList>
    </citation>
    <scope>NUCLEOTIDE SEQUENCE</scope>
    <source>
        <strain evidence="6">IEGM 249</strain>
    </source>
</reference>
<dbReference type="FunFam" id="3.40.605.10:FF:000007">
    <property type="entry name" value="NAD/NADP-dependent betaine aldehyde dehydrogenase"/>
    <property type="match status" value="1"/>
</dbReference>
<accession>A0AAX3YS13</accession>
<dbReference type="EMBL" id="JAPWIS010000010">
    <property type="protein sequence ID" value="MCZ4585973.1"/>
    <property type="molecule type" value="Genomic_DNA"/>
</dbReference>
<keyword evidence="8" id="KW-1185">Reference proteome</keyword>
<dbReference type="Gene3D" id="3.40.605.10">
    <property type="entry name" value="Aldehyde Dehydrogenase, Chain A, domain 1"/>
    <property type="match status" value="1"/>
</dbReference>
<evidence type="ECO:0000256" key="4">
    <source>
        <dbReference type="RuleBase" id="RU003345"/>
    </source>
</evidence>
<dbReference type="GO" id="GO:0016620">
    <property type="term" value="F:oxidoreductase activity, acting on the aldehyde or oxo group of donors, NAD or NADP as acceptor"/>
    <property type="evidence" value="ECO:0007669"/>
    <property type="project" value="InterPro"/>
</dbReference>
<dbReference type="InterPro" id="IPR029510">
    <property type="entry name" value="Ald_DH_CS_GLU"/>
</dbReference>
<name>A0AAX3YS13_RHOOP</name>
<organism evidence="7 9">
    <name type="scientific">Rhodococcus opacus</name>
    <name type="common">Nocardia opaca</name>
    <dbReference type="NCBI Taxonomy" id="37919"/>
    <lineage>
        <taxon>Bacteria</taxon>
        <taxon>Bacillati</taxon>
        <taxon>Actinomycetota</taxon>
        <taxon>Actinomycetes</taxon>
        <taxon>Mycobacteriales</taxon>
        <taxon>Nocardiaceae</taxon>
        <taxon>Rhodococcus</taxon>
    </lineage>
</organism>
<feature type="domain" description="Aldehyde dehydrogenase" evidence="5">
    <location>
        <begin position="9"/>
        <end position="468"/>
    </location>
</feature>
<keyword evidence="7" id="KW-0614">Plasmid</keyword>
<dbReference type="FunFam" id="3.40.309.10:FF:000012">
    <property type="entry name" value="Betaine aldehyde dehydrogenase"/>
    <property type="match status" value="1"/>
</dbReference>
<protein>
    <submittedName>
        <fullName evidence="7">Aldehyde dehydrogenase family protein</fullName>
        <ecNumber evidence="7">1.2.1.-</ecNumber>
    </submittedName>
</protein>
<dbReference type="Proteomes" id="UP001231166">
    <property type="component" value="Plasmid pRho-VOC14-L"/>
</dbReference>
<dbReference type="PROSITE" id="PS00070">
    <property type="entry name" value="ALDEHYDE_DEHYDR_CYS"/>
    <property type="match status" value="1"/>
</dbReference>
<dbReference type="PROSITE" id="PS00687">
    <property type="entry name" value="ALDEHYDE_DEHYDR_GLU"/>
    <property type="match status" value="1"/>
</dbReference>
<dbReference type="PANTHER" id="PTHR11699">
    <property type="entry name" value="ALDEHYDE DEHYDROGENASE-RELATED"/>
    <property type="match status" value="1"/>
</dbReference>
<evidence type="ECO:0000256" key="3">
    <source>
        <dbReference type="PROSITE-ProRule" id="PRU10007"/>
    </source>
</evidence>
<comment type="similarity">
    <text evidence="1 4">Belongs to the aldehyde dehydrogenase family.</text>
</comment>
<dbReference type="InterPro" id="IPR016163">
    <property type="entry name" value="Ald_DH_C"/>
</dbReference>
<sequence length="495" mass="52351">MEAVVTTRWSSEKDEHRFEVLEPATGAVLARVAGAGPSEVDAAVAAAAAAQPRWAARSFAERGAILQRCAVVVRENATELARLESSEVGKPVSQAFEFDLRAAAAVFDYFGGALMSHTGGVRDSGPLLDVTEQHPYGVVASVIPFNWPPIHTGGKTAPALAMGNAMIIKPGEQAPLTVMRLVELISEVLPDDVLHVVPGRAETGASLVSHPTVRKISFTGAPGTGKIIAGEAAKNLVPTVMELGGKNAIVVLADADLDLATRWIVEGGFFNQGEACTASSRVLVHESVRAELEARIAAVVPRLVVGDGADPATHVGPLVTREQQQRVAEYLEVGKREGARVVAQAPLPDDPRLAAGFFVAPTVFTDVKPDMRIAQEEIFGPVVTITEFSTESEAVDIANGTDFGLVAGVFTRDQAAGTRVGRQLDAGVVFVNHYNRAMIGLPFGGVKHSGYGREHHLKTLQEWSYTKTLRLPSGTGAVPQWGAIAELFDAAGSTR</sequence>
<geneLocation type="plasmid" evidence="7 9">
    <name>pRho-VOC14-L</name>
</geneLocation>
<evidence type="ECO:0000259" key="5">
    <source>
        <dbReference type="Pfam" id="PF00171"/>
    </source>
</evidence>
<evidence type="ECO:0000313" key="8">
    <source>
        <dbReference type="Proteomes" id="UP001066327"/>
    </source>
</evidence>
<evidence type="ECO:0000313" key="7">
    <source>
        <dbReference type="EMBL" id="WLF52071.1"/>
    </source>
</evidence>
<dbReference type="RefSeq" id="WP_269591496.1">
    <property type="nucleotide sequence ID" value="NZ_CP130956.1"/>
</dbReference>
<feature type="active site" evidence="3">
    <location>
        <position position="242"/>
    </location>
</feature>
<dbReference type="Proteomes" id="UP001066327">
    <property type="component" value="Unassembled WGS sequence"/>
</dbReference>
<dbReference type="EC" id="1.2.1.-" evidence="7"/>
<dbReference type="Pfam" id="PF00171">
    <property type="entry name" value="Aldedh"/>
    <property type="match status" value="1"/>
</dbReference>
<evidence type="ECO:0000256" key="1">
    <source>
        <dbReference type="ARBA" id="ARBA00009986"/>
    </source>
</evidence>
<dbReference type="InterPro" id="IPR016162">
    <property type="entry name" value="Ald_DH_N"/>
</dbReference>
<proteinExistence type="inferred from homology"/>
<dbReference type="AlphaFoldDB" id="A0AAX3YS13"/>
<dbReference type="Gene3D" id="3.40.309.10">
    <property type="entry name" value="Aldehyde Dehydrogenase, Chain A, domain 2"/>
    <property type="match status" value="1"/>
</dbReference>
<dbReference type="InterPro" id="IPR016161">
    <property type="entry name" value="Ald_DH/histidinol_DH"/>
</dbReference>
<gene>
    <name evidence="6" type="ORF">O4328_20095</name>
    <name evidence="7" type="ORF">Q5707_42300</name>
</gene>
<evidence type="ECO:0000256" key="2">
    <source>
        <dbReference type="ARBA" id="ARBA00023002"/>
    </source>
</evidence>
<evidence type="ECO:0000313" key="9">
    <source>
        <dbReference type="Proteomes" id="UP001231166"/>
    </source>
</evidence>
<dbReference type="InterPro" id="IPR016160">
    <property type="entry name" value="Ald_DH_CS_CYS"/>
</dbReference>
<dbReference type="EMBL" id="CP130956">
    <property type="protein sequence ID" value="WLF52071.1"/>
    <property type="molecule type" value="Genomic_DNA"/>
</dbReference>
<keyword evidence="2 4" id="KW-0560">Oxidoreductase</keyword>
<reference evidence="7" key="2">
    <citation type="submission" date="2023-07" db="EMBL/GenBank/DDBJ databases">
        <title>Genomic analysis of Rhodococcus opacus VOC-14 with glycol ethers degradation activity.</title>
        <authorList>
            <person name="Narkevich D.A."/>
            <person name="Hlushen A.M."/>
            <person name="Akhremchuk A.E."/>
            <person name="Sikolenko M.A."/>
            <person name="Valentovich L.N."/>
        </authorList>
    </citation>
    <scope>NUCLEOTIDE SEQUENCE</scope>
    <source>
        <strain evidence="7">VOC-14</strain>
        <plasmid evidence="7">pRho-VOC14-L</plasmid>
    </source>
</reference>
<dbReference type="CDD" id="cd07078">
    <property type="entry name" value="ALDH"/>
    <property type="match status" value="1"/>
</dbReference>
<dbReference type="SUPFAM" id="SSF53720">
    <property type="entry name" value="ALDH-like"/>
    <property type="match status" value="1"/>
</dbReference>
<evidence type="ECO:0000313" key="6">
    <source>
        <dbReference type="EMBL" id="MCZ4585973.1"/>
    </source>
</evidence>
<dbReference type="InterPro" id="IPR015590">
    <property type="entry name" value="Aldehyde_DH_dom"/>
</dbReference>